<dbReference type="Pfam" id="PF07751">
    <property type="entry name" value="Abi_2"/>
    <property type="match status" value="1"/>
</dbReference>
<organism evidence="1 2">
    <name type="scientific">Microbacterium maritypicum</name>
    <name type="common">Microbacterium liquefaciens</name>
    <dbReference type="NCBI Taxonomy" id="33918"/>
    <lineage>
        <taxon>Bacteria</taxon>
        <taxon>Bacillati</taxon>
        <taxon>Actinomycetota</taxon>
        <taxon>Actinomycetes</taxon>
        <taxon>Micrococcales</taxon>
        <taxon>Microbacteriaceae</taxon>
        <taxon>Microbacterium</taxon>
    </lineage>
</organism>
<dbReference type="Proteomes" id="UP000317410">
    <property type="component" value="Unassembled WGS sequence"/>
</dbReference>
<sequence>MVIDDDEDAEATLRRCGYYRLSGYTHYFRERPSLRRFAPGTTLRKVTDLYHFDETLRAVILDGIAQLEPALRFHVGHRLGRSARFAHRRGTYLNESGTMWAQGLDGTSRSKHASWLQEYSQQESRSQETFVQHFRRQYGPHLPVWVATEVMTLGTLTRLYDLMPDNDRKLVALRFGLRTADGDGDPGTFSNWLNFLRHVRNICAHHSRLWNRTLDVSLTRPARAFAPELAHIDASGRRRLYGIIAALRFLLARIEPGSHWYSRALTVVTDYARTSGARLSTMGFPHGWQSQELWAPKYLPDMLLREVADSVDAVDTVNRPTAMFLVEKKGDEAARKNWIRYLVRERAIIAHRMGPQQHFPTFQFRDGNVYPPAANVNVNLFSRIERTEKDSSRAAIAAQRWWMTSDLAHGFEEPPLVMLERDRDAVRKASAVWANGTMARIT</sequence>
<reference evidence="1 2" key="1">
    <citation type="submission" date="2019-06" db="EMBL/GenBank/DDBJ databases">
        <title>Whole genome shotgun sequence of Microbacterium liquefaciens NBRC 15037.</title>
        <authorList>
            <person name="Hosoyama A."/>
            <person name="Uohara A."/>
            <person name="Ohji S."/>
            <person name="Ichikawa N."/>
        </authorList>
    </citation>
    <scope>NUCLEOTIDE SEQUENCE [LARGE SCALE GENOMIC DNA]</scope>
    <source>
        <strain evidence="1 2">NBRC 15037</strain>
    </source>
</reference>
<dbReference type="InterPro" id="IPR011664">
    <property type="entry name" value="Abi_system_AbiD/AbiF-like"/>
</dbReference>
<dbReference type="EMBL" id="BJNQ01000046">
    <property type="protein sequence ID" value="GEC77103.1"/>
    <property type="molecule type" value="Genomic_DNA"/>
</dbReference>
<dbReference type="AlphaFoldDB" id="A0A4Y4BEM8"/>
<gene>
    <name evidence="1" type="ORF">MLI01_32480</name>
</gene>
<name>A0A4Y4BEM8_MICMQ</name>
<accession>A0A4Y4BEM8</accession>
<protein>
    <recommendedName>
        <fullName evidence="3">Abi family protein</fullName>
    </recommendedName>
</protein>
<comment type="caution">
    <text evidence="1">The sequence shown here is derived from an EMBL/GenBank/DDBJ whole genome shotgun (WGS) entry which is preliminary data.</text>
</comment>
<proteinExistence type="predicted"/>
<evidence type="ECO:0000313" key="1">
    <source>
        <dbReference type="EMBL" id="GEC77103.1"/>
    </source>
</evidence>
<evidence type="ECO:0008006" key="3">
    <source>
        <dbReference type="Google" id="ProtNLM"/>
    </source>
</evidence>
<dbReference type="RefSeq" id="WP_167497484.1">
    <property type="nucleotide sequence ID" value="NZ_BJNQ01000046.1"/>
</dbReference>
<evidence type="ECO:0000313" key="2">
    <source>
        <dbReference type="Proteomes" id="UP000317410"/>
    </source>
</evidence>